<keyword evidence="3" id="KW-1185">Reference proteome</keyword>
<proteinExistence type="predicted"/>
<evidence type="ECO:0000313" key="3">
    <source>
        <dbReference type="Proteomes" id="UP000279457"/>
    </source>
</evidence>
<keyword evidence="1" id="KW-0812">Transmembrane</keyword>
<feature type="transmembrane region" description="Helical" evidence="1">
    <location>
        <begin position="12"/>
        <end position="30"/>
    </location>
</feature>
<organism evidence="2 3">
    <name type="scientific">Erwinia psidii</name>
    <dbReference type="NCBI Taxonomy" id="69224"/>
    <lineage>
        <taxon>Bacteria</taxon>
        <taxon>Pseudomonadati</taxon>
        <taxon>Pseudomonadota</taxon>
        <taxon>Gammaproteobacteria</taxon>
        <taxon>Enterobacterales</taxon>
        <taxon>Erwiniaceae</taxon>
        <taxon>Erwinia</taxon>
    </lineage>
</organism>
<dbReference type="AlphaFoldDB" id="A0A3N6SHX8"/>
<dbReference type="Proteomes" id="UP000279457">
    <property type="component" value="Unassembled WGS sequence"/>
</dbReference>
<accession>A0A3N6SHX8</accession>
<dbReference type="EMBL" id="RHHM01000013">
    <property type="protein sequence ID" value="RQM37166.1"/>
    <property type="molecule type" value="Genomic_DNA"/>
</dbReference>
<name>A0A3N6SHX8_9GAMM</name>
<keyword evidence="1" id="KW-0472">Membrane</keyword>
<protein>
    <submittedName>
        <fullName evidence="2">Uncharacterized protein</fullName>
    </submittedName>
</protein>
<keyword evidence="1" id="KW-1133">Transmembrane helix</keyword>
<sequence length="67" mass="7302">MPDVCAVHTGHAVLSAGFDGTILTFIGGLLNLYAKTFRCPDVLTSVFALICLHTLIIPFQEFMHHDA</sequence>
<evidence type="ECO:0000313" key="2">
    <source>
        <dbReference type="EMBL" id="RQM37166.1"/>
    </source>
</evidence>
<evidence type="ECO:0000256" key="1">
    <source>
        <dbReference type="SAM" id="Phobius"/>
    </source>
</evidence>
<comment type="caution">
    <text evidence="2">The sequence shown here is derived from an EMBL/GenBank/DDBJ whole genome shotgun (WGS) entry which is preliminary data.</text>
</comment>
<feature type="transmembrane region" description="Helical" evidence="1">
    <location>
        <begin position="42"/>
        <end position="59"/>
    </location>
</feature>
<reference evidence="2 3" key="1">
    <citation type="submission" date="2018-10" db="EMBL/GenBank/DDBJ databases">
        <title>Draft genome sequence for the type isolate of Erwinia psidii, agent causal of bacterial blight in guava (Psidium guajava) and wilt and die-back of Eucalyptus spp.</title>
        <authorList>
            <person name="Hermenegildo P.S."/>
            <person name="Santos S.A."/>
            <person name="Guimaraes L.M.S."/>
            <person name="Vidigal P.M.P."/>
            <person name="Pereira I.C."/>
            <person name="Badel J.L."/>
            <person name="Alfenas-Zerbini P."/>
            <person name="Ferreira M.A.S.V."/>
            <person name="Alfenas A.C."/>
        </authorList>
    </citation>
    <scope>NUCLEOTIDE SEQUENCE [LARGE SCALE GENOMIC DNA]</scope>
    <source>
        <strain evidence="2 3">IBSBF 435</strain>
    </source>
</reference>
<gene>
    <name evidence="2" type="ORF">EB241_15900</name>
</gene>